<reference evidence="1 2" key="1">
    <citation type="journal article" date="2021" name="Elife">
        <title>Chloroplast acquisition without the gene transfer in kleptoplastic sea slugs, Plakobranchus ocellatus.</title>
        <authorList>
            <person name="Maeda T."/>
            <person name="Takahashi S."/>
            <person name="Yoshida T."/>
            <person name="Shimamura S."/>
            <person name="Takaki Y."/>
            <person name="Nagai Y."/>
            <person name="Toyoda A."/>
            <person name="Suzuki Y."/>
            <person name="Arimoto A."/>
            <person name="Ishii H."/>
            <person name="Satoh N."/>
            <person name="Nishiyama T."/>
            <person name="Hasebe M."/>
            <person name="Maruyama T."/>
            <person name="Minagawa J."/>
            <person name="Obokata J."/>
            <person name="Shigenobu S."/>
        </authorList>
    </citation>
    <scope>NUCLEOTIDE SEQUENCE [LARGE SCALE GENOMIC DNA]</scope>
</reference>
<dbReference type="AlphaFoldDB" id="A0AAV4B4G6"/>
<comment type="caution">
    <text evidence="1">The sequence shown here is derived from an EMBL/GenBank/DDBJ whole genome shotgun (WGS) entry which is preliminary data.</text>
</comment>
<dbReference type="EMBL" id="BLXT01004526">
    <property type="protein sequence ID" value="GFO14097.1"/>
    <property type="molecule type" value="Genomic_DNA"/>
</dbReference>
<gene>
    <name evidence="1" type="ORF">PoB_004060200</name>
</gene>
<evidence type="ECO:0000313" key="2">
    <source>
        <dbReference type="Proteomes" id="UP000735302"/>
    </source>
</evidence>
<protein>
    <submittedName>
        <fullName evidence="1">Uncharacterized protein</fullName>
    </submittedName>
</protein>
<dbReference type="Proteomes" id="UP000735302">
    <property type="component" value="Unassembled WGS sequence"/>
</dbReference>
<evidence type="ECO:0000313" key="1">
    <source>
        <dbReference type="EMBL" id="GFO14097.1"/>
    </source>
</evidence>
<name>A0AAV4B4G6_9GAST</name>
<organism evidence="1 2">
    <name type="scientific">Plakobranchus ocellatus</name>
    <dbReference type="NCBI Taxonomy" id="259542"/>
    <lineage>
        <taxon>Eukaryota</taxon>
        <taxon>Metazoa</taxon>
        <taxon>Spiralia</taxon>
        <taxon>Lophotrochozoa</taxon>
        <taxon>Mollusca</taxon>
        <taxon>Gastropoda</taxon>
        <taxon>Heterobranchia</taxon>
        <taxon>Euthyneura</taxon>
        <taxon>Panpulmonata</taxon>
        <taxon>Sacoglossa</taxon>
        <taxon>Placobranchoidea</taxon>
        <taxon>Plakobranchidae</taxon>
        <taxon>Plakobranchus</taxon>
    </lineage>
</organism>
<keyword evidence="2" id="KW-1185">Reference proteome</keyword>
<proteinExistence type="predicted"/>
<accession>A0AAV4B4G6</accession>
<sequence length="119" mass="13582">MCNLTAAHADLPCFLPSTGQDLRDDSKTHFLIVLNYEHFLTSCQLKVTQCKSNLRHDGKAHEIFEVIADDERLGIEPKPRPEPSQRPLIAALEDELCTLSLEDREDTCSRSIHMLSFRF</sequence>